<dbReference type="AlphaFoldDB" id="A0A0R1P5L3"/>
<proteinExistence type="predicted"/>
<evidence type="ECO:0000313" key="1">
    <source>
        <dbReference type="EMBL" id="KRL27750.1"/>
    </source>
</evidence>
<dbReference type="EMBL" id="AZER01000014">
    <property type="protein sequence ID" value="KRL27750.1"/>
    <property type="molecule type" value="Genomic_DNA"/>
</dbReference>
<sequence>MLKVTTVFVNDKQEDQTIHCSDGTSGVMMVKDSSETPTYEFKFYAHTHPGFSLNADEFHDGEEVTLDDIMSKDQVTLKFV</sequence>
<dbReference type="Proteomes" id="UP000051445">
    <property type="component" value="Unassembled WGS sequence"/>
</dbReference>
<reference evidence="1 2" key="1">
    <citation type="journal article" date="2015" name="Genome Announc.">
        <title>Expanding the biotechnology potential of lactobacilli through comparative genomics of 213 strains and associated genera.</title>
        <authorList>
            <person name="Sun Z."/>
            <person name="Harris H.M."/>
            <person name="McCann A."/>
            <person name="Guo C."/>
            <person name="Argimon S."/>
            <person name="Zhang W."/>
            <person name="Yang X."/>
            <person name="Jeffery I.B."/>
            <person name="Cooney J.C."/>
            <person name="Kagawa T.F."/>
            <person name="Liu W."/>
            <person name="Song Y."/>
            <person name="Salvetti E."/>
            <person name="Wrobel A."/>
            <person name="Rasinkangas P."/>
            <person name="Parkhill J."/>
            <person name="Rea M.C."/>
            <person name="O'Sullivan O."/>
            <person name="Ritari J."/>
            <person name="Douillard F.P."/>
            <person name="Paul Ross R."/>
            <person name="Yang R."/>
            <person name="Briner A.E."/>
            <person name="Felis G.E."/>
            <person name="de Vos W.M."/>
            <person name="Barrangou R."/>
            <person name="Klaenhammer T.R."/>
            <person name="Caufield P.W."/>
            <person name="Cui Y."/>
            <person name="Zhang H."/>
            <person name="O'Toole P.W."/>
        </authorList>
    </citation>
    <scope>NUCLEOTIDE SEQUENCE [LARGE SCALE GENOMIC DNA]</scope>
    <source>
        <strain evidence="1 2">DSM 13145</strain>
    </source>
</reference>
<gene>
    <name evidence="1" type="ORF">FD27_GL000491</name>
</gene>
<dbReference type="PATRIC" id="fig|1423746.3.peg.498"/>
<comment type="caution">
    <text evidence="1">The sequence shown here is derived from an EMBL/GenBank/DDBJ whole genome shotgun (WGS) entry which is preliminary data.</text>
</comment>
<dbReference type="OrthoDB" id="2320388at2"/>
<organism evidence="1 2">
    <name type="scientific">Limosilactobacillus frumenti DSM 13145</name>
    <dbReference type="NCBI Taxonomy" id="1423746"/>
    <lineage>
        <taxon>Bacteria</taxon>
        <taxon>Bacillati</taxon>
        <taxon>Bacillota</taxon>
        <taxon>Bacilli</taxon>
        <taxon>Lactobacillales</taxon>
        <taxon>Lactobacillaceae</taxon>
        <taxon>Limosilactobacillus</taxon>
    </lineage>
</organism>
<name>A0A0R1P5L3_9LACO</name>
<protein>
    <submittedName>
        <fullName evidence="1">Uncharacterized protein</fullName>
    </submittedName>
</protein>
<evidence type="ECO:0000313" key="2">
    <source>
        <dbReference type="Proteomes" id="UP000051445"/>
    </source>
</evidence>
<keyword evidence="2" id="KW-1185">Reference proteome</keyword>
<accession>A0A0R1P5L3</accession>